<dbReference type="InterPro" id="IPR012338">
    <property type="entry name" value="Beta-lactam/transpept-like"/>
</dbReference>
<dbReference type="OrthoDB" id="9797709at2"/>
<accession>A0A433UPX8</accession>
<keyword evidence="2" id="KW-0378">Hydrolase</keyword>
<comment type="caution">
    <text evidence="2">The sequence shown here is derived from an EMBL/GenBank/DDBJ whole genome shotgun (WGS) entry which is preliminary data.</text>
</comment>
<evidence type="ECO:0000313" key="2">
    <source>
        <dbReference type="EMBL" id="RUS95898.1"/>
    </source>
</evidence>
<name>A0A433UPX8_9CYAN</name>
<dbReference type="SUPFAM" id="SSF56601">
    <property type="entry name" value="beta-lactamase/transpeptidase-like"/>
    <property type="match status" value="1"/>
</dbReference>
<protein>
    <submittedName>
        <fullName evidence="2">Serine hydrolase</fullName>
    </submittedName>
</protein>
<evidence type="ECO:0000259" key="1">
    <source>
        <dbReference type="Pfam" id="PF00144"/>
    </source>
</evidence>
<dbReference type="GO" id="GO:0016787">
    <property type="term" value="F:hydrolase activity"/>
    <property type="evidence" value="ECO:0007669"/>
    <property type="project" value="UniProtKB-KW"/>
</dbReference>
<reference evidence="2" key="2">
    <citation type="journal article" date="2019" name="Genome Biol. Evol.">
        <title>Day and night: Metabolic profiles and evolutionary relationships of six axenic non-marine cyanobacteria.</title>
        <authorList>
            <person name="Will S.E."/>
            <person name="Henke P."/>
            <person name="Boedeker C."/>
            <person name="Huang S."/>
            <person name="Brinkmann H."/>
            <person name="Rohde M."/>
            <person name="Jarek M."/>
            <person name="Friedl T."/>
            <person name="Seufert S."/>
            <person name="Schumacher M."/>
            <person name="Overmann J."/>
            <person name="Neumann-Schaal M."/>
            <person name="Petersen J."/>
        </authorList>
    </citation>
    <scope>NUCLEOTIDE SEQUENCE [LARGE SCALE GENOMIC DNA]</scope>
    <source>
        <strain evidence="2">PCC 7102</strain>
    </source>
</reference>
<dbReference type="InterPro" id="IPR001466">
    <property type="entry name" value="Beta-lactam-related"/>
</dbReference>
<dbReference type="Gene3D" id="3.40.710.10">
    <property type="entry name" value="DD-peptidase/beta-lactamase superfamily"/>
    <property type="match status" value="1"/>
</dbReference>
<dbReference type="RefSeq" id="WP_127086883.1">
    <property type="nucleotide sequence ID" value="NZ_RSCL01000039.1"/>
</dbReference>
<proteinExistence type="predicted"/>
<dbReference type="Proteomes" id="UP000271624">
    <property type="component" value="Unassembled WGS sequence"/>
</dbReference>
<feature type="domain" description="Beta-lactamase-related" evidence="1">
    <location>
        <begin position="21"/>
        <end position="326"/>
    </location>
</feature>
<gene>
    <name evidence="2" type="ORF">DSM106972_089110</name>
</gene>
<dbReference type="AlphaFoldDB" id="A0A433UPX8"/>
<dbReference type="Pfam" id="PF00144">
    <property type="entry name" value="Beta-lactamase"/>
    <property type="match status" value="1"/>
</dbReference>
<keyword evidence="3" id="KW-1185">Reference proteome</keyword>
<dbReference type="EMBL" id="RSCL01000039">
    <property type="protein sequence ID" value="RUS95898.1"/>
    <property type="molecule type" value="Genomic_DNA"/>
</dbReference>
<reference evidence="2" key="1">
    <citation type="submission" date="2018-12" db="EMBL/GenBank/DDBJ databases">
        <authorList>
            <person name="Will S."/>
            <person name="Neumann-Schaal M."/>
            <person name="Henke P."/>
        </authorList>
    </citation>
    <scope>NUCLEOTIDE SEQUENCE</scope>
    <source>
        <strain evidence="2">PCC 7102</strain>
    </source>
</reference>
<dbReference type="PANTHER" id="PTHR46825">
    <property type="entry name" value="D-ALANYL-D-ALANINE-CARBOXYPEPTIDASE/ENDOPEPTIDASE AMPH"/>
    <property type="match status" value="1"/>
</dbReference>
<evidence type="ECO:0000313" key="3">
    <source>
        <dbReference type="Proteomes" id="UP000271624"/>
    </source>
</evidence>
<dbReference type="InterPro" id="IPR050491">
    <property type="entry name" value="AmpC-like"/>
</dbReference>
<organism evidence="2 3">
    <name type="scientific">Dulcicalothrix desertica PCC 7102</name>
    <dbReference type="NCBI Taxonomy" id="232991"/>
    <lineage>
        <taxon>Bacteria</taxon>
        <taxon>Bacillati</taxon>
        <taxon>Cyanobacteriota</taxon>
        <taxon>Cyanophyceae</taxon>
        <taxon>Nostocales</taxon>
        <taxon>Calotrichaceae</taxon>
        <taxon>Dulcicalothrix</taxon>
    </lineage>
</organism>
<dbReference type="PANTHER" id="PTHR46825:SF7">
    <property type="entry name" value="D-ALANYL-D-ALANINE CARBOXYPEPTIDASE"/>
    <property type="match status" value="1"/>
</dbReference>
<sequence length="345" mass="38936">MNKPSVTSVVSAALCFEPCIGVNVAISDEKYGSWSESAGYSDLNARFHMGASRFYIYSITKTFVATCLLLLMQDGLIDLDEPVTKWLRELPFPETVTLRRLLNHRSGVPNYTSLYSYLPAVRKNPSTPWTHQQVIELTCQGKLDFEPGEKFRYSNTGYMLLYEVIEAVTGKTFAEALKSQIFDVLDLKNTYVAHEVDTKGELAPGFSRELNVENRIENVIPRYHPDWCATGLIVSTAEDVVKFFESLFTAKLLNSSSLKEMLTPLPTPTRHPWYKNPCYGLGIMIDPESRYNIMYGHGGSGPGYNTWAMHLPDFHGRKLTSAIFCNASMLDHPYGMVDDILRLIL</sequence>